<sequence>MTYQFVTERDKYATLSYKLSGIKESRDYGCDPSTQLLVHKVNLAEDPSRIAAQMKAQSKDSTNYWKRGNPLRRNSHFTLTEQLQHVDGAIVIHGFRYGTGGQELVVERQVGPGGSCGHCHVCCNVPDSSLIRLHLWILFKAKVSSQVHINCRKH</sequence>
<dbReference type="EMBL" id="BFAA01015077">
    <property type="protein sequence ID" value="GCB75524.1"/>
    <property type="molecule type" value="Genomic_DNA"/>
</dbReference>
<evidence type="ECO:0000313" key="1">
    <source>
        <dbReference type="EMBL" id="GCB75524.1"/>
    </source>
</evidence>
<reference evidence="1 2" key="1">
    <citation type="journal article" date="2018" name="Nat. Ecol. Evol.">
        <title>Shark genomes provide insights into elasmobranch evolution and the origin of vertebrates.</title>
        <authorList>
            <person name="Hara Y"/>
            <person name="Yamaguchi K"/>
            <person name="Onimaru K"/>
            <person name="Kadota M"/>
            <person name="Koyanagi M"/>
            <person name="Keeley SD"/>
            <person name="Tatsumi K"/>
            <person name="Tanaka K"/>
            <person name="Motone F"/>
            <person name="Kageyama Y"/>
            <person name="Nozu R"/>
            <person name="Adachi N"/>
            <person name="Nishimura O"/>
            <person name="Nakagawa R"/>
            <person name="Tanegashima C"/>
            <person name="Kiyatake I"/>
            <person name="Matsumoto R"/>
            <person name="Murakumo K"/>
            <person name="Nishida K"/>
            <person name="Terakita A"/>
            <person name="Kuratani S"/>
            <person name="Sato K"/>
            <person name="Hyodo S Kuraku.S."/>
        </authorList>
    </citation>
    <scope>NUCLEOTIDE SEQUENCE [LARGE SCALE GENOMIC DNA]</scope>
</reference>
<keyword evidence="2" id="KW-1185">Reference proteome</keyword>
<proteinExistence type="predicted"/>
<evidence type="ECO:0000313" key="2">
    <source>
        <dbReference type="Proteomes" id="UP000288216"/>
    </source>
</evidence>
<protein>
    <submittedName>
        <fullName evidence="1">Uncharacterized protein</fullName>
    </submittedName>
</protein>
<dbReference type="AlphaFoldDB" id="A0A401PQX2"/>
<organism evidence="1 2">
    <name type="scientific">Scyliorhinus torazame</name>
    <name type="common">Cloudy catshark</name>
    <name type="synonym">Catulus torazame</name>
    <dbReference type="NCBI Taxonomy" id="75743"/>
    <lineage>
        <taxon>Eukaryota</taxon>
        <taxon>Metazoa</taxon>
        <taxon>Chordata</taxon>
        <taxon>Craniata</taxon>
        <taxon>Vertebrata</taxon>
        <taxon>Chondrichthyes</taxon>
        <taxon>Elasmobranchii</taxon>
        <taxon>Galeomorphii</taxon>
        <taxon>Galeoidea</taxon>
        <taxon>Carcharhiniformes</taxon>
        <taxon>Scyliorhinidae</taxon>
        <taxon>Scyliorhinus</taxon>
    </lineage>
</organism>
<dbReference type="Proteomes" id="UP000288216">
    <property type="component" value="Unassembled WGS sequence"/>
</dbReference>
<gene>
    <name evidence="1" type="ORF">scyTo_0019776</name>
</gene>
<name>A0A401PQX2_SCYTO</name>
<accession>A0A401PQX2</accession>
<comment type="caution">
    <text evidence="1">The sequence shown here is derived from an EMBL/GenBank/DDBJ whole genome shotgun (WGS) entry which is preliminary data.</text>
</comment>